<comment type="caution">
    <text evidence="1">The sequence shown here is derived from an EMBL/GenBank/DDBJ whole genome shotgun (WGS) entry which is preliminary data.</text>
</comment>
<keyword evidence="2" id="KW-1185">Reference proteome</keyword>
<name>A0ABQ9IKU0_9NEOP</name>
<gene>
    <name evidence="1" type="ORF">PR048_002615</name>
</gene>
<sequence length="192" mass="21197">MGSNHYVCAGLGGGLLGFDSLATRESTYSPSIEVNRVQFLAALLPDFRVWKLCRTMLPIGGFSCPYILELLHIHLTSPHWLSNLRLSASHRTAGKGRMQEPHAKISSDNKTLSHLMQGITASAGISQTATHTDCTYPDGMMKLSHLRLALGHLVFRGMFPMLFSKCTAVPSVYNVQHNLLEKKTGSSSWWLI</sequence>
<organism evidence="1 2">
    <name type="scientific">Dryococelus australis</name>
    <dbReference type="NCBI Taxonomy" id="614101"/>
    <lineage>
        <taxon>Eukaryota</taxon>
        <taxon>Metazoa</taxon>
        <taxon>Ecdysozoa</taxon>
        <taxon>Arthropoda</taxon>
        <taxon>Hexapoda</taxon>
        <taxon>Insecta</taxon>
        <taxon>Pterygota</taxon>
        <taxon>Neoptera</taxon>
        <taxon>Polyneoptera</taxon>
        <taxon>Phasmatodea</taxon>
        <taxon>Verophasmatodea</taxon>
        <taxon>Anareolatae</taxon>
        <taxon>Phasmatidae</taxon>
        <taxon>Eurycanthinae</taxon>
        <taxon>Dryococelus</taxon>
    </lineage>
</organism>
<protein>
    <submittedName>
        <fullName evidence="1">Uncharacterized protein</fullName>
    </submittedName>
</protein>
<reference evidence="1 2" key="1">
    <citation type="submission" date="2023-02" db="EMBL/GenBank/DDBJ databases">
        <title>LHISI_Scaffold_Assembly.</title>
        <authorList>
            <person name="Stuart O.P."/>
            <person name="Cleave R."/>
            <person name="Magrath M.J.L."/>
            <person name="Mikheyev A.S."/>
        </authorList>
    </citation>
    <scope>NUCLEOTIDE SEQUENCE [LARGE SCALE GENOMIC DNA]</scope>
    <source>
        <strain evidence="1">Daus_M_001</strain>
        <tissue evidence="1">Leg muscle</tissue>
    </source>
</reference>
<evidence type="ECO:0000313" key="2">
    <source>
        <dbReference type="Proteomes" id="UP001159363"/>
    </source>
</evidence>
<evidence type="ECO:0000313" key="1">
    <source>
        <dbReference type="EMBL" id="KAJ8897269.1"/>
    </source>
</evidence>
<dbReference type="Proteomes" id="UP001159363">
    <property type="component" value="Chromosome 1"/>
</dbReference>
<accession>A0ABQ9IKU0</accession>
<dbReference type="EMBL" id="JARBHB010000001">
    <property type="protein sequence ID" value="KAJ8897269.1"/>
    <property type="molecule type" value="Genomic_DNA"/>
</dbReference>
<proteinExistence type="predicted"/>